<comment type="caution">
    <text evidence="2">The sequence shown here is derived from an EMBL/GenBank/DDBJ whole genome shotgun (WGS) entry which is preliminary data.</text>
</comment>
<proteinExistence type="predicted"/>
<sequence length="78" mass="8707">MKDKGILVLLSILVMVFGFFAYLISSNKLTSPVKFETSINKIESTSKSDELVAIEKDLNETNLDTIDAELALIEKELK</sequence>
<dbReference type="AlphaFoldDB" id="A0A0F9YYP7"/>
<evidence type="ECO:0000313" key="2">
    <source>
        <dbReference type="EMBL" id="KKP31551.1"/>
    </source>
</evidence>
<gene>
    <name evidence="2" type="ORF">UR21_C0008G0028</name>
</gene>
<dbReference type="Proteomes" id="UP000034803">
    <property type="component" value="Unassembled WGS sequence"/>
</dbReference>
<protein>
    <submittedName>
        <fullName evidence="2">Uncharacterized protein</fullName>
    </submittedName>
</protein>
<accession>A0A0F9YYP7</accession>
<evidence type="ECO:0000256" key="1">
    <source>
        <dbReference type="SAM" id="Phobius"/>
    </source>
</evidence>
<evidence type="ECO:0000313" key="3">
    <source>
        <dbReference type="Proteomes" id="UP000034803"/>
    </source>
</evidence>
<reference evidence="2 3" key="1">
    <citation type="journal article" date="2015" name="Nature">
        <title>rRNA introns, odd ribosomes, and small enigmatic genomes across a large radiation of phyla.</title>
        <authorList>
            <person name="Brown C.T."/>
            <person name="Hug L.A."/>
            <person name="Thomas B.C."/>
            <person name="Sharon I."/>
            <person name="Castelle C.J."/>
            <person name="Singh A."/>
            <person name="Wilkins M.J."/>
            <person name="Williams K.H."/>
            <person name="Banfield J.F."/>
        </authorList>
    </citation>
    <scope>NUCLEOTIDE SEQUENCE [LARGE SCALE GENOMIC DNA]</scope>
</reference>
<feature type="transmembrane region" description="Helical" evidence="1">
    <location>
        <begin position="6"/>
        <end position="24"/>
    </location>
</feature>
<organism evidence="2 3">
    <name type="scientific">Candidatus Woesebacteria bacterium GW2011_GWC2_31_9</name>
    <dbReference type="NCBI Taxonomy" id="1618586"/>
    <lineage>
        <taxon>Bacteria</taxon>
        <taxon>Candidatus Woeseibacteriota</taxon>
    </lineage>
</organism>
<keyword evidence="1" id="KW-0812">Transmembrane</keyword>
<name>A0A0F9YYP7_9BACT</name>
<keyword evidence="1" id="KW-1133">Transmembrane helix</keyword>
<keyword evidence="1" id="KW-0472">Membrane</keyword>
<dbReference type="EMBL" id="LBOI01000008">
    <property type="protein sequence ID" value="KKP31551.1"/>
    <property type="molecule type" value="Genomic_DNA"/>
</dbReference>